<evidence type="ECO:0000313" key="2">
    <source>
        <dbReference type="RefSeq" id="XP_008514954.2"/>
    </source>
</evidence>
<dbReference type="Proteomes" id="UP001652662">
    <property type="component" value="Chromosome 6"/>
</dbReference>
<proteinExistence type="predicted"/>
<dbReference type="RefSeq" id="XP_008514954.2">
    <property type="nucleotide sequence ID" value="XM_008516732.2"/>
</dbReference>
<reference evidence="2" key="1">
    <citation type="submission" date="2025-08" db="UniProtKB">
        <authorList>
            <consortium name="RefSeq"/>
        </authorList>
    </citation>
    <scope>IDENTIFICATION</scope>
    <source>
        <tissue evidence="2">Blood</tissue>
    </source>
</reference>
<accession>A0ABM2EQW0</accession>
<evidence type="ECO:0000313" key="1">
    <source>
        <dbReference type="Proteomes" id="UP001652662"/>
    </source>
</evidence>
<keyword evidence="1" id="KW-1185">Reference proteome</keyword>
<dbReference type="GeneID" id="103548782"/>
<sequence>MQLNLLSQDNTWKHRHYSHCTKPWERVYPYLKFRQSVDIPSPGDRRPRPLAYPSSNSKVFNPTQQEMLALQTQPENSHPGVQQQGVALQESEAQEEIAPGDIKYRLELFPKAPLPMQSPSYFSQQCKPQWLPFSTTYGECYKPWKMEPVTYHGEKSSYSGDEHMSSTHQISFHNPPLGQLMFPVHIQGRKIAPTVHPGYMESIGQYQSDFQAPGWSEVLRPGPDRNSQGINKYIYTMQKDTAPSQPPTVHQHQKPSWPTQQMAILGGKSTAKFDENTVTRPLTDSEVSLTREVKRVKGKFPSSMLRVFKAKFQTEITSKQFSQDCGTQTQVCYGDPHYRGYEKSLIRTPAVGRGHPLDAPFTSHLATKGMGSQAPAKDQTTTRTPYMPLFSEKGKLCKPKVNSIKCEANNLSTEQRKTFRYKGETESLPDTVTSFEYGKRKPVS</sequence>
<name>A0ABM2EQW0_EQUPR</name>
<protein>
    <submittedName>
        <fullName evidence="2">Uncharacterized protein isoform X1</fullName>
    </submittedName>
</protein>
<organism evidence="1 2">
    <name type="scientific">Equus przewalskii</name>
    <name type="common">Przewalski's horse</name>
    <name type="synonym">Equus caballus przewalskii</name>
    <dbReference type="NCBI Taxonomy" id="9798"/>
    <lineage>
        <taxon>Eukaryota</taxon>
        <taxon>Metazoa</taxon>
        <taxon>Chordata</taxon>
        <taxon>Craniata</taxon>
        <taxon>Vertebrata</taxon>
        <taxon>Euteleostomi</taxon>
        <taxon>Mammalia</taxon>
        <taxon>Eutheria</taxon>
        <taxon>Laurasiatheria</taxon>
        <taxon>Perissodactyla</taxon>
        <taxon>Equidae</taxon>
        <taxon>Equus</taxon>
    </lineage>
</organism>
<gene>
    <name evidence="2" type="primary">LOC103548782</name>
</gene>